<dbReference type="HOGENOM" id="CLU_001570_0_7_1"/>
<reference evidence="8" key="2">
    <citation type="submission" date="2018-04" db="EMBL/GenBank/DDBJ databases">
        <title>OnivRS2 (Oryza nivara Reference Sequence Version 2).</title>
        <authorList>
            <person name="Zhang J."/>
            <person name="Kudrna D."/>
            <person name="Lee S."/>
            <person name="Talag J."/>
            <person name="Rajasekar S."/>
            <person name="Welchert J."/>
            <person name="Hsing Y.-I."/>
            <person name="Wing R.A."/>
        </authorList>
    </citation>
    <scope>NUCLEOTIDE SEQUENCE [LARGE SCALE GENOMIC DNA]</scope>
    <source>
        <strain evidence="8">SL10</strain>
    </source>
</reference>
<dbReference type="FunFam" id="1.10.630.10:FF:000026">
    <property type="entry name" value="Cytochrome P450 82C4"/>
    <property type="match status" value="3"/>
</dbReference>
<evidence type="ECO:0008006" key="10">
    <source>
        <dbReference type="Google" id="ProtNLM"/>
    </source>
</evidence>
<dbReference type="Gramene" id="ONIVA02G19110.1">
    <property type="protein sequence ID" value="ONIVA02G19110.1"/>
    <property type="gene ID" value="ONIVA02G19110"/>
</dbReference>
<dbReference type="InterPro" id="IPR036396">
    <property type="entry name" value="Cyt_P450_sf"/>
</dbReference>
<proteinExistence type="predicted"/>
<evidence type="ECO:0000256" key="1">
    <source>
        <dbReference type="ARBA" id="ARBA00022617"/>
    </source>
</evidence>
<keyword evidence="4 7" id="KW-1133">Transmembrane helix</keyword>
<feature type="transmembrane region" description="Helical" evidence="7">
    <location>
        <begin position="1071"/>
        <end position="1091"/>
    </location>
</feature>
<dbReference type="GO" id="GO:0004497">
    <property type="term" value="F:monooxygenase activity"/>
    <property type="evidence" value="ECO:0007669"/>
    <property type="project" value="InterPro"/>
</dbReference>
<evidence type="ECO:0000256" key="5">
    <source>
        <dbReference type="ARBA" id="ARBA00023002"/>
    </source>
</evidence>
<dbReference type="InterPro" id="IPR002401">
    <property type="entry name" value="Cyt_P450_E_grp-I"/>
</dbReference>
<keyword evidence="1" id="KW-0349">Heme</keyword>
<dbReference type="SUPFAM" id="SSF48264">
    <property type="entry name" value="Cytochrome P450"/>
    <property type="match status" value="3"/>
</dbReference>
<organism evidence="8">
    <name type="scientific">Oryza nivara</name>
    <name type="common">Indian wild rice</name>
    <name type="synonym">Oryza sativa f. spontanea</name>
    <dbReference type="NCBI Taxonomy" id="4536"/>
    <lineage>
        <taxon>Eukaryota</taxon>
        <taxon>Viridiplantae</taxon>
        <taxon>Streptophyta</taxon>
        <taxon>Embryophyta</taxon>
        <taxon>Tracheophyta</taxon>
        <taxon>Spermatophyta</taxon>
        <taxon>Magnoliopsida</taxon>
        <taxon>Liliopsida</taxon>
        <taxon>Poales</taxon>
        <taxon>Poaceae</taxon>
        <taxon>BOP clade</taxon>
        <taxon>Oryzoideae</taxon>
        <taxon>Oryzeae</taxon>
        <taxon>Oryzinae</taxon>
        <taxon>Oryza</taxon>
    </lineage>
</organism>
<evidence type="ECO:0000313" key="9">
    <source>
        <dbReference type="Proteomes" id="UP000006591"/>
    </source>
</evidence>
<dbReference type="GO" id="GO:0005506">
    <property type="term" value="F:iron ion binding"/>
    <property type="evidence" value="ECO:0007669"/>
    <property type="project" value="InterPro"/>
</dbReference>
<dbReference type="PRINTS" id="PR00463">
    <property type="entry name" value="EP450I"/>
</dbReference>
<protein>
    <recommendedName>
        <fullName evidence="10">Cytochrome P450</fullName>
    </recommendedName>
</protein>
<evidence type="ECO:0000256" key="6">
    <source>
        <dbReference type="ARBA" id="ARBA00023004"/>
    </source>
</evidence>
<dbReference type="GO" id="GO:0016705">
    <property type="term" value="F:oxidoreductase activity, acting on paired donors, with incorporation or reduction of molecular oxygen"/>
    <property type="evidence" value="ECO:0007669"/>
    <property type="project" value="InterPro"/>
</dbReference>
<dbReference type="PROSITE" id="PS00086">
    <property type="entry name" value="CYTOCHROME_P450"/>
    <property type="match status" value="2"/>
</dbReference>
<evidence type="ECO:0000256" key="2">
    <source>
        <dbReference type="ARBA" id="ARBA00022692"/>
    </source>
</evidence>
<dbReference type="Proteomes" id="UP000006591">
    <property type="component" value="Chromosome 2"/>
</dbReference>
<dbReference type="PRINTS" id="PR00385">
    <property type="entry name" value="P450"/>
</dbReference>
<dbReference type="InterPro" id="IPR050651">
    <property type="entry name" value="Plant_Cytochrome_P450_Monoox"/>
</dbReference>
<sequence>MDTSTLLIALTLVLLLLLLLLLTARRRRSGRLRLRLPPEPAGLPLVGHLHLFRKPLHRTLARLAARHGAVFRLRLGSRRVAVVVSSAPAAEECLGAHDVAFAGRPRLPSAGILSYGWSTMGTAAYGPYWRHVRRVAVAEILSAHRVRQFAGAHDREARATARRLCRAASRQRHHGAGAAAGRVRVELKSRLFELLMNTMMAMICDKTYYGADDDGEVSEEARWFREMVEETMALSGASTVWDFLPAVLRWVDVGGVGRRLWRLRESRTRFLQGLIDDQRKEMEHDGDGRELPAAAARPRSMIGVLLSVQRQDPEECPDQLISSLCISSLEAGTGTSTDTIEWAMSLLLNNPDVMRKARDEIDAFIGQPVRLLEADDLPKLQYLRCIIMETLRLYPPAPLLVPHESSSDCTVAGFHIPRGTMLLVNTFDIHRDPHIWDEPTSFIPERFEDGRSEGKMAIPFGMGRRKCPAENLGMQMVGLGLGTMIQCFEWERVGEELVDMTEGSGLTMPKKVPLEAFYQPLHLAAMDALLIALFLLLLIALMETARVRRSGTQRRAGNVPPPPPEPAGLPLVGHLHLFRKPLHRTLARLAARHGGAVFGLRLGSRRVAVVSSAPAAEECLGAHDVAFADRPRLPSGRILSYDWSTMGTASYGPYWRHVRRVAVTEILSARRVQHFADVHVREARAMARHLHRAAVRHGVGGAARVRVELKSRLFELLMNTMMAMICDKTYYGDDDDEVSEEARWFRSVVKETMELSGASTVWDFLPAPARWLDAGRMTRRMRELSDSRTRFLQRLIDDQRKDMDADSDDHAPVKRRTMIGVLLSLQSKDPDSCPDQLIRSLCIGSLQAGTDTSAATVEWAMSLLLNNPGAMARARGEIDACAADLPKLHYLRCVVMETLRLYPPVPLLAPHESSADCVVAGFHVPQGTMLLVNTFAIHRDPQVWDEPEAFIPDRFADGKNEGKMVIPFGMGRRRCPGENLGMQMVGLALGTLIQCFDWERVGEELVDMRECSGLTMPKELPLEALYQPRASMLASLPRLENLPKLFASDRAVLVLPLLGGDSAPAVMVDAMSGGVLVALMVLLLVAAPALLSRLERRRRPPPGPVALPVVGHLHLLRRPLHRTLARLAARHGAAAVMGLRFGSRRVAVVSSAPAAEECLGPHDLAFADKPRLPSGEILSYEWSTMGTASYGPYWRHIRRITVTELLSAHRVQHFAGVNAREVRAMARRLYRRAAAAAASAGGRARVELKSRLFELFMNIMMAMICDRTFYGDGDDEVSEEARWFRSVVKETMELSGASTAWDFLPAAARWLFARRLTRRMRELSDSRTRFYQRLITDHRTKEKTDDDNAAAGDHSPAPRRRTMIGVLLSLQSKDPDACPDQLIRALCIGSLQAGTETSAAVVEWAMSLLLNNPGAMARARGEIDACVGQPAARLLEAADLPKLHYLRCVVMETLRLYPPVPLLAHESSADCDVAGFHVRKGTMLLVNTFAIHRDPQVCGWTKRSEDGDPVWYGEKGVPGREFGDANGRTYTRDADPVL</sequence>
<dbReference type="STRING" id="4536.A0A0E0G6Z1"/>
<name>A0A0E0G6Z1_ORYNI</name>
<keyword evidence="7" id="KW-0472">Membrane</keyword>
<keyword evidence="9" id="KW-1185">Reference proteome</keyword>
<evidence type="ECO:0000256" key="4">
    <source>
        <dbReference type="ARBA" id="ARBA00022989"/>
    </source>
</evidence>
<dbReference type="Gene3D" id="1.10.630.10">
    <property type="entry name" value="Cytochrome P450"/>
    <property type="match status" value="3"/>
</dbReference>
<dbReference type="PANTHER" id="PTHR47947">
    <property type="entry name" value="CYTOCHROME P450 82C3-RELATED"/>
    <property type="match status" value="1"/>
</dbReference>
<dbReference type="PANTHER" id="PTHR47947:SF42">
    <property type="entry name" value="OS02G0503700 PROTEIN"/>
    <property type="match status" value="1"/>
</dbReference>
<dbReference type="Pfam" id="PF00067">
    <property type="entry name" value="p450"/>
    <property type="match status" value="3"/>
</dbReference>
<dbReference type="GO" id="GO:0020037">
    <property type="term" value="F:heme binding"/>
    <property type="evidence" value="ECO:0007669"/>
    <property type="project" value="InterPro"/>
</dbReference>
<reference evidence="8" key="1">
    <citation type="submission" date="2015-04" db="UniProtKB">
        <authorList>
            <consortium name="EnsemblPlants"/>
        </authorList>
    </citation>
    <scope>IDENTIFICATION</scope>
    <source>
        <strain evidence="8">SL10</strain>
    </source>
</reference>
<keyword evidence="5" id="KW-0560">Oxidoreductase</keyword>
<feature type="transmembrane region" description="Helical" evidence="7">
    <location>
        <begin position="521"/>
        <end position="541"/>
    </location>
</feature>
<dbReference type="eggNOG" id="KOG0156">
    <property type="taxonomic scope" value="Eukaryota"/>
</dbReference>
<keyword evidence="3" id="KW-0479">Metal-binding</keyword>
<dbReference type="InterPro" id="IPR017972">
    <property type="entry name" value="Cyt_P450_CS"/>
</dbReference>
<keyword evidence="2 7" id="KW-0812">Transmembrane</keyword>
<keyword evidence="6" id="KW-0408">Iron</keyword>
<evidence type="ECO:0000256" key="7">
    <source>
        <dbReference type="SAM" id="Phobius"/>
    </source>
</evidence>
<accession>A0A0E0G6Z1</accession>
<evidence type="ECO:0000313" key="8">
    <source>
        <dbReference type="EnsemblPlants" id="ONIVA02G19110.1"/>
    </source>
</evidence>
<evidence type="ECO:0000256" key="3">
    <source>
        <dbReference type="ARBA" id="ARBA00022723"/>
    </source>
</evidence>
<dbReference type="EnsemblPlants" id="ONIVA02G19110.1">
    <property type="protein sequence ID" value="ONIVA02G19110.1"/>
    <property type="gene ID" value="ONIVA02G19110"/>
</dbReference>
<dbReference type="InterPro" id="IPR001128">
    <property type="entry name" value="Cyt_P450"/>
</dbReference>